<feature type="domain" description="EamA" evidence="2">
    <location>
        <begin position="151"/>
        <end position="278"/>
    </location>
</feature>
<evidence type="ECO:0000256" key="1">
    <source>
        <dbReference type="SAM" id="Phobius"/>
    </source>
</evidence>
<keyword evidence="1" id="KW-1133">Transmembrane helix</keyword>
<keyword evidence="1" id="KW-0812">Transmembrane</keyword>
<keyword evidence="4" id="KW-1185">Reference proteome</keyword>
<dbReference type="InterPro" id="IPR000620">
    <property type="entry name" value="EamA_dom"/>
</dbReference>
<dbReference type="RefSeq" id="WP_377396149.1">
    <property type="nucleotide sequence ID" value="NZ_JBHUEQ010000003.1"/>
</dbReference>
<gene>
    <name evidence="3" type="ORF">ACFSE1_02670</name>
</gene>
<feature type="transmembrane region" description="Helical" evidence="1">
    <location>
        <begin position="125"/>
        <end position="144"/>
    </location>
</feature>
<dbReference type="PANTHER" id="PTHR22911">
    <property type="entry name" value="ACYL-MALONYL CONDENSING ENZYME-RELATED"/>
    <property type="match status" value="1"/>
</dbReference>
<keyword evidence="1" id="KW-0472">Membrane</keyword>
<dbReference type="EMBL" id="JBHUEQ010000003">
    <property type="protein sequence ID" value="MFD1744356.1"/>
    <property type="molecule type" value="Genomic_DNA"/>
</dbReference>
<dbReference type="Proteomes" id="UP001597322">
    <property type="component" value="Unassembled WGS sequence"/>
</dbReference>
<evidence type="ECO:0000313" key="3">
    <source>
        <dbReference type="EMBL" id="MFD1744356.1"/>
    </source>
</evidence>
<feature type="transmembrane region" description="Helical" evidence="1">
    <location>
        <begin position="96"/>
        <end position="118"/>
    </location>
</feature>
<dbReference type="InterPro" id="IPR037185">
    <property type="entry name" value="EmrE-like"/>
</dbReference>
<proteinExistence type="predicted"/>
<comment type="caution">
    <text evidence="3">The sequence shown here is derived from an EMBL/GenBank/DDBJ whole genome shotgun (WGS) entry which is preliminary data.</text>
</comment>
<evidence type="ECO:0000313" key="4">
    <source>
        <dbReference type="Proteomes" id="UP001597322"/>
    </source>
</evidence>
<feature type="transmembrane region" description="Helical" evidence="1">
    <location>
        <begin position="150"/>
        <end position="169"/>
    </location>
</feature>
<name>A0ABW4M1C7_9HYPH</name>
<feature type="transmembrane region" description="Helical" evidence="1">
    <location>
        <begin position="181"/>
        <end position="200"/>
    </location>
</feature>
<feature type="transmembrane region" description="Helical" evidence="1">
    <location>
        <begin position="262"/>
        <end position="279"/>
    </location>
</feature>
<feature type="transmembrane region" description="Helical" evidence="1">
    <location>
        <begin position="206"/>
        <end position="227"/>
    </location>
</feature>
<evidence type="ECO:0000259" key="2">
    <source>
        <dbReference type="Pfam" id="PF00892"/>
    </source>
</evidence>
<feature type="transmembrane region" description="Helical" evidence="1">
    <location>
        <begin position="9"/>
        <end position="29"/>
    </location>
</feature>
<sequence length="295" mass="31514">MSIARSRLIGIYLVAASAILWSTAGLFVRMADMDVWSMVAWRSAFAFLTLGAFVLLRRRTRKKDAEASFGLPGVAACAVSTVAAITYIAALQWTTVANVMTIYATLPFVATAIAFLWLRDRVTSRFIIAGSLAFLGVAISVGAAVSAKDLLGVLAAFVMTAGCATQIVIAKRFPSMDSTLMTVFAALACFCIALPLMQYTMPSPTQLLACAFYGIFTTGIGYVLLLLGSRRLGSGEAGLISMLDVILGPIWVWIFYNEEMTLPVLVGGAVVLSSVFWYLSPKRKVAMADTGPTPG</sequence>
<feature type="domain" description="EamA" evidence="2">
    <location>
        <begin position="9"/>
        <end position="140"/>
    </location>
</feature>
<reference evidence="4" key="1">
    <citation type="journal article" date="2019" name="Int. J. Syst. Evol. Microbiol.">
        <title>The Global Catalogue of Microorganisms (GCM) 10K type strain sequencing project: providing services to taxonomists for standard genome sequencing and annotation.</title>
        <authorList>
            <consortium name="The Broad Institute Genomics Platform"/>
            <consortium name="The Broad Institute Genome Sequencing Center for Infectious Disease"/>
            <person name="Wu L."/>
            <person name="Ma J."/>
        </authorList>
    </citation>
    <scope>NUCLEOTIDE SEQUENCE [LARGE SCALE GENOMIC DNA]</scope>
    <source>
        <strain evidence="4">CG52</strain>
    </source>
</reference>
<feature type="transmembrane region" description="Helical" evidence="1">
    <location>
        <begin position="35"/>
        <end position="56"/>
    </location>
</feature>
<protein>
    <submittedName>
        <fullName evidence="3">DMT family transporter</fullName>
    </submittedName>
</protein>
<accession>A0ABW4M1C7</accession>
<dbReference type="PANTHER" id="PTHR22911:SF135">
    <property type="entry name" value="BLR4310 PROTEIN"/>
    <property type="match status" value="1"/>
</dbReference>
<feature type="transmembrane region" description="Helical" evidence="1">
    <location>
        <begin position="68"/>
        <end position="90"/>
    </location>
</feature>
<dbReference type="Pfam" id="PF00892">
    <property type="entry name" value="EamA"/>
    <property type="match status" value="2"/>
</dbReference>
<dbReference type="SUPFAM" id="SSF103481">
    <property type="entry name" value="Multidrug resistance efflux transporter EmrE"/>
    <property type="match status" value="2"/>
</dbReference>
<organism evidence="3 4">
    <name type="scientific">Rhizobium helianthi</name>
    <dbReference type="NCBI Taxonomy" id="1132695"/>
    <lineage>
        <taxon>Bacteria</taxon>
        <taxon>Pseudomonadati</taxon>
        <taxon>Pseudomonadota</taxon>
        <taxon>Alphaproteobacteria</taxon>
        <taxon>Hyphomicrobiales</taxon>
        <taxon>Rhizobiaceae</taxon>
        <taxon>Rhizobium/Agrobacterium group</taxon>
        <taxon>Rhizobium</taxon>
    </lineage>
</organism>
<feature type="transmembrane region" description="Helical" evidence="1">
    <location>
        <begin position="239"/>
        <end position="256"/>
    </location>
</feature>